<dbReference type="InterPro" id="IPR050093">
    <property type="entry name" value="ABC_SmlMolc_Importer"/>
</dbReference>
<evidence type="ECO:0000256" key="3">
    <source>
        <dbReference type="ARBA" id="ARBA00022496"/>
    </source>
</evidence>
<keyword evidence="5" id="KW-0547">Nucleotide-binding</keyword>
<dbReference type="AlphaFoldDB" id="A0A3G9J050"/>
<evidence type="ECO:0000256" key="4">
    <source>
        <dbReference type="ARBA" id="ARBA00022505"/>
    </source>
</evidence>
<dbReference type="Proteomes" id="UP000271573">
    <property type="component" value="Chromosome"/>
</dbReference>
<dbReference type="InterPro" id="IPR004606">
    <property type="entry name" value="Mop_domain"/>
</dbReference>
<dbReference type="PROSITE" id="PS50893">
    <property type="entry name" value="ABC_TRANSPORTER_2"/>
    <property type="match status" value="1"/>
</dbReference>
<keyword evidence="1" id="KW-0813">Transport</keyword>
<protein>
    <submittedName>
        <fullName evidence="13">ABC transporter ATP-binding protein</fullName>
    </submittedName>
</protein>
<evidence type="ECO:0000259" key="12">
    <source>
        <dbReference type="PROSITE" id="PS51866"/>
    </source>
</evidence>
<reference evidence="13 14" key="1">
    <citation type="submission" date="2018-11" db="EMBL/GenBank/DDBJ databases">
        <title>Complete genome sequence of Nocardioides baekrokdamisoli strain KCTC 39748.</title>
        <authorList>
            <person name="Kang S.W."/>
            <person name="Lee K.C."/>
            <person name="Kim K.K."/>
            <person name="Kim J.S."/>
            <person name="Kim D.S."/>
            <person name="Ko S.H."/>
            <person name="Yang S.H."/>
            <person name="Shin Y.K."/>
            <person name="Lee J.S."/>
        </authorList>
    </citation>
    <scope>NUCLEOTIDE SEQUENCE [LARGE SCALE GENOMIC DNA]</scope>
    <source>
        <strain evidence="13 14">KCTC 39748</strain>
    </source>
</reference>
<sequence length="356" mass="37320">MTLDVRAIVPDRGLDIAFTVGDGETVALMGPNGAGKSTVLSIIAGLIRPTSSHVHIDDRNLDREPPHRRGVALLSQDPLLFPHLSAADNVAFAPRAAGNRRRTARRIGADHLDRLGMSAYASRRPRELSGGQAQRVAIARALAADPRVVLLDEPFAAIDAESRPHLRHDLRKVLAGRTAIVVTHDVLDALALATRVIVLEAGRIVEDGPTAEVLGRPRSAFAAGLAGFNIVPGTWTGTSVATAAGELYGTPTEDLTPDSPAVVLTRPGAVSVFLEPAHGSMRNHLTGPIRVLEPLGDRVRVRIDASGIPYAADITPAAAAELALRVGAVVTLSVKATETMVLAEATPRASAPTTGL</sequence>
<dbReference type="OrthoDB" id="3180400at2"/>
<evidence type="ECO:0000256" key="2">
    <source>
        <dbReference type="ARBA" id="ARBA00022475"/>
    </source>
</evidence>
<accession>A0A3G9J050</accession>
<dbReference type="InterPro" id="IPR015853">
    <property type="entry name" value="ABC_transpr_FbpC"/>
</dbReference>
<dbReference type="SUPFAM" id="SSF50331">
    <property type="entry name" value="MOP-like"/>
    <property type="match status" value="1"/>
</dbReference>
<dbReference type="InterPro" id="IPR027417">
    <property type="entry name" value="P-loop_NTPase"/>
</dbReference>
<keyword evidence="4 10" id="KW-0500">Molybdenum</keyword>
<dbReference type="SUPFAM" id="SSF52540">
    <property type="entry name" value="P-loop containing nucleoside triphosphate hydrolases"/>
    <property type="match status" value="1"/>
</dbReference>
<keyword evidence="3" id="KW-0410">Iron transport</keyword>
<evidence type="ECO:0000256" key="6">
    <source>
        <dbReference type="ARBA" id="ARBA00022840"/>
    </source>
</evidence>
<dbReference type="GO" id="GO:0015408">
    <property type="term" value="F:ABC-type ferric iron transporter activity"/>
    <property type="evidence" value="ECO:0007669"/>
    <property type="project" value="InterPro"/>
</dbReference>
<keyword evidence="9" id="KW-0472">Membrane</keyword>
<dbReference type="InterPro" id="IPR005116">
    <property type="entry name" value="Transp-assoc_OB_typ1"/>
</dbReference>
<dbReference type="Pfam" id="PF03459">
    <property type="entry name" value="TOBE"/>
    <property type="match status" value="1"/>
</dbReference>
<evidence type="ECO:0000256" key="7">
    <source>
        <dbReference type="ARBA" id="ARBA00023004"/>
    </source>
</evidence>
<dbReference type="InterPro" id="IPR008995">
    <property type="entry name" value="Mo/tungstate-bd_C_term_dom"/>
</dbReference>
<dbReference type="InterPro" id="IPR003593">
    <property type="entry name" value="AAA+_ATPase"/>
</dbReference>
<evidence type="ECO:0000259" key="11">
    <source>
        <dbReference type="PROSITE" id="PS50893"/>
    </source>
</evidence>
<keyword evidence="14" id="KW-1185">Reference proteome</keyword>
<dbReference type="Gene3D" id="2.40.50.100">
    <property type="match status" value="1"/>
</dbReference>
<dbReference type="CDD" id="cd03259">
    <property type="entry name" value="ABC_Carb_Solutes_like"/>
    <property type="match status" value="1"/>
</dbReference>
<dbReference type="GO" id="GO:0016887">
    <property type="term" value="F:ATP hydrolysis activity"/>
    <property type="evidence" value="ECO:0007669"/>
    <property type="project" value="InterPro"/>
</dbReference>
<dbReference type="KEGG" id="nbe:Back2_11210"/>
<feature type="domain" description="Mop" evidence="12">
    <location>
        <begin position="278"/>
        <end position="343"/>
    </location>
</feature>
<keyword evidence="6 13" id="KW-0067">ATP-binding</keyword>
<dbReference type="PANTHER" id="PTHR42781:SF4">
    <property type="entry name" value="SPERMIDINE_PUTRESCINE IMPORT ATP-BINDING PROTEIN POTA"/>
    <property type="match status" value="1"/>
</dbReference>
<dbReference type="EMBL" id="AP019307">
    <property type="protein sequence ID" value="BBH16834.1"/>
    <property type="molecule type" value="Genomic_DNA"/>
</dbReference>
<dbReference type="GO" id="GO:0015689">
    <property type="term" value="P:molybdate ion transport"/>
    <property type="evidence" value="ECO:0007669"/>
    <property type="project" value="InterPro"/>
</dbReference>
<feature type="domain" description="ABC transporter" evidence="11">
    <location>
        <begin position="3"/>
        <end position="226"/>
    </location>
</feature>
<proteinExistence type="predicted"/>
<dbReference type="Pfam" id="PF00005">
    <property type="entry name" value="ABC_tran"/>
    <property type="match status" value="1"/>
</dbReference>
<dbReference type="RefSeq" id="WP_125567522.1">
    <property type="nucleotide sequence ID" value="NZ_AP019307.1"/>
</dbReference>
<evidence type="ECO:0000313" key="14">
    <source>
        <dbReference type="Proteomes" id="UP000271573"/>
    </source>
</evidence>
<gene>
    <name evidence="13" type="primary">modC</name>
    <name evidence="13" type="ORF">Back2_11210</name>
</gene>
<evidence type="ECO:0000256" key="8">
    <source>
        <dbReference type="ARBA" id="ARBA00023065"/>
    </source>
</evidence>
<dbReference type="GO" id="GO:0016020">
    <property type="term" value="C:membrane"/>
    <property type="evidence" value="ECO:0007669"/>
    <property type="project" value="InterPro"/>
</dbReference>
<evidence type="ECO:0000313" key="13">
    <source>
        <dbReference type="EMBL" id="BBH16834.1"/>
    </source>
</evidence>
<dbReference type="PROSITE" id="PS51866">
    <property type="entry name" value="MOP"/>
    <property type="match status" value="1"/>
</dbReference>
<keyword evidence="8" id="KW-0406">Ion transport</keyword>
<dbReference type="InterPro" id="IPR017871">
    <property type="entry name" value="ABC_transporter-like_CS"/>
</dbReference>
<dbReference type="GO" id="GO:0005524">
    <property type="term" value="F:ATP binding"/>
    <property type="evidence" value="ECO:0007669"/>
    <property type="project" value="UniProtKB-KW"/>
</dbReference>
<keyword evidence="7" id="KW-0408">Iron</keyword>
<evidence type="ECO:0000256" key="5">
    <source>
        <dbReference type="ARBA" id="ARBA00022741"/>
    </source>
</evidence>
<dbReference type="Gene3D" id="3.40.50.300">
    <property type="entry name" value="P-loop containing nucleotide triphosphate hydrolases"/>
    <property type="match status" value="1"/>
</dbReference>
<name>A0A3G9J050_9ACTN</name>
<dbReference type="InterPro" id="IPR003439">
    <property type="entry name" value="ABC_transporter-like_ATP-bd"/>
</dbReference>
<evidence type="ECO:0000256" key="1">
    <source>
        <dbReference type="ARBA" id="ARBA00022448"/>
    </source>
</evidence>
<dbReference type="PANTHER" id="PTHR42781">
    <property type="entry name" value="SPERMIDINE/PUTRESCINE IMPORT ATP-BINDING PROTEIN POTA"/>
    <property type="match status" value="1"/>
</dbReference>
<dbReference type="SMART" id="SM00382">
    <property type="entry name" value="AAA"/>
    <property type="match status" value="1"/>
</dbReference>
<keyword evidence="2" id="KW-1003">Cell membrane</keyword>
<dbReference type="PROSITE" id="PS00211">
    <property type="entry name" value="ABC_TRANSPORTER_1"/>
    <property type="match status" value="1"/>
</dbReference>
<evidence type="ECO:0000256" key="9">
    <source>
        <dbReference type="ARBA" id="ARBA00023136"/>
    </source>
</evidence>
<evidence type="ECO:0000256" key="10">
    <source>
        <dbReference type="PROSITE-ProRule" id="PRU01213"/>
    </source>
</evidence>
<organism evidence="13 14">
    <name type="scientific">Nocardioides baekrokdamisoli</name>
    <dbReference type="NCBI Taxonomy" id="1804624"/>
    <lineage>
        <taxon>Bacteria</taxon>
        <taxon>Bacillati</taxon>
        <taxon>Actinomycetota</taxon>
        <taxon>Actinomycetes</taxon>
        <taxon>Propionibacteriales</taxon>
        <taxon>Nocardioidaceae</taxon>
        <taxon>Nocardioides</taxon>
    </lineage>
</organism>